<evidence type="ECO:0000256" key="3">
    <source>
        <dbReference type="ARBA" id="ARBA00022603"/>
    </source>
</evidence>
<gene>
    <name evidence="6" type="primary">rsmG</name>
</gene>
<comment type="similarity">
    <text evidence="6">Belongs to the methyltransferase superfamily. RNA methyltransferase RsmG family.</text>
</comment>
<evidence type="ECO:0000313" key="7">
    <source>
        <dbReference type="EMBL" id="CAI78549.1"/>
    </source>
</evidence>
<comment type="subcellular location">
    <subcellularLocation>
        <location evidence="6">Cytoplasm</location>
    </subcellularLocation>
</comment>
<dbReference type="EC" id="2.1.1.-" evidence="6"/>
<dbReference type="PANTHER" id="PTHR31760">
    <property type="entry name" value="S-ADENOSYL-L-METHIONINE-DEPENDENT METHYLTRANSFERASES SUPERFAMILY PROTEIN"/>
    <property type="match status" value="1"/>
</dbReference>
<keyword evidence="1 6" id="KW-0963">Cytoplasm</keyword>
<dbReference type="EMBL" id="AJ937764">
    <property type="protein sequence ID" value="CAI78549.1"/>
    <property type="molecule type" value="Genomic_DNA"/>
</dbReference>
<feature type="binding site" evidence="6">
    <location>
        <begin position="152"/>
        <end position="153"/>
    </location>
    <ligand>
        <name>S-adenosyl-L-methionine</name>
        <dbReference type="ChEBI" id="CHEBI:59789"/>
    </ligand>
</feature>
<dbReference type="Pfam" id="PF02527">
    <property type="entry name" value="GidB"/>
    <property type="match status" value="1"/>
</dbReference>
<accession>Q2Z016</accession>
<dbReference type="PIRSF" id="PIRSF003078">
    <property type="entry name" value="GidB"/>
    <property type="match status" value="1"/>
</dbReference>
<dbReference type="FunFam" id="3.40.50.150:FF:000041">
    <property type="entry name" value="Ribosomal RNA small subunit methyltransferase G"/>
    <property type="match status" value="1"/>
</dbReference>
<dbReference type="NCBIfam" id="TIGR00138">
    <property type="entry name" value="rsmG_gidB"/>
    <property type="match status" value="1"/>
</dbReference>
<dbReference type="GO" id="GO:0070043">
    <property type="term" value="F:rRNA (guanine-N7-)-methyltransferase activity"/>
    <property type="evidence" value="ECO:0007669"/>
    <property type="project" value="UniProtKB-UniRule"/>
</dbReference>
<proteinExistence type="inferred from homology"/>
<comment type="function">
    <text evidence="6">Specifically methylates the N7 position of a guanine in 16S rRNA.</text>
</comment>
<sequence length="262" mass="29160">MQSAEKLPKHRQPHWFQIKNHNFGVMKELAAQVHRQLGMRLNAAQLDALARYEQELIQWNARINLTAIRHPQEIRTKHFLDSLTCLLALRETPPERLVDVGTGAGFPGIPLKVIYPKMQLTLVESVGKKAEFCRHVVRTLSLTGVEVIQGRAETLGQSPEHREKFDWAVARAVAILPVLAEYLLPLVRVGGGMLAMKGESGPAEAHAAEHALRLLGGHLRQLVPVTLPGVVEERYLVVVDKIAATPTIYPRRVGLPAKKPLK</sequence>
<comment type="caution">
    <text evidence="6">Lacks conserved residue(s) required for the propagation of feature annotation.</text>
</comment>
<dbReference type="AlphaFoldDB" id="Q2Z016"/>
<keyword evidence="2 6" id="KW-0698">rRNA processing</keyword>
<dbReference type="InterPro" id="IPR029063">
    <property type="entry name" value="SAM-dependent_MTases_sf"/>
</dbReference>
<feature type="binding site" evidence="6">
    <location>
        <position position="106"/>
    </location>
    <ligand>
        <name>S-adenosyl-L-methionine</name>
        <dbReference type="ChEBI" id="CHEBI:59789"/>
    </ligand>
</feature>
<name>Q2Z016_9CHLR</name>
<reference evidence="7" key="1">
    <citation type="journal article" date="2005" name="Environ. Microbiol.">
        <title>Lateral gene transfer and phylogenetic assignment of environmental fosmid clones.</title>
        <authorList>
            <person name="Nesbo C.L."/>
            <person name="Boucher Y."/>
            <person name="Dlutek M."/>
            <person name="Doolittle F.W."/>
        </authorList>
    </citation>
    <scope>NUCLEOTIDE SEQUENCE</scope>
</reference>
<evidence type="ECO:0000256" key="1">
    <source>
        <dbReference type="ARBA" id="ARBA00022490"/>
    </source>
</evidence>
<keyword evidence="4 6" id="KW-0808">Transferase</keyword>
<dbReference type="Gene3D" id="3.40.50.150">
    <property type="entry name" value="Vaccinia Virus protein VP39"/>
    <property type="match status" value="1"/>
</dbReference>
<dbReference type="PANTHER" id="PTHR31760:SF0">
    <property type="entry name" value="S-ADENOSYL-L-METHIONINE-DEPENDENT METHYLTRANSFERASES SUPERFAMILY PROTEIN"/>
    <property type="match status" value="1"/>
</dbReference>
<organism evidence="7">
    <name type="scientific">uncultured Chloroflexota bacterium</name>
    <dbReference type="NCBI Taxonomy" id="166587"/>
    <lineage>
        <taxon>Bacteria</taxon>
        <taxon>Bacillati</taxon>
        <taxon>Chloroflexota</taxon>
        <taxon>environmental samples</taxon>
    </lineage>
</organism>
<dbReference type="SUPFAM" id="SSF53335">
    <property type="entry name" value="S-adenosyl-L-methionine-dependent methyltransferases"/>
    <property type="match status" value="1"/>
</dbReference>
<evidence type="ECO:0000256" key="2">
    <source>
        <dbReference type="ARBA" id="ARBA00022552"/>
    </source>
</evidence>
<feature type="binding site" evidence="6">
    <location>
        <position position="171"/>
    </location>
    <ligand>
        <name>S-adenosyl-L-methionine</name>
        <dbReference type="ChEBI" id="CHEBI:59789"/>
    </ligand>
</feature>
<evidence type="ECO:0000256" key="6">
    <source>
        <dbReference type="HAMAP-Rule" id="MF_00074"/>
    </source>
</evidence>
<dbReference type="InterPro" id="IPR003682">
    <property type="entry name" value="rRNA_ssu_MeTfrase_G"/>
</dbReference>
<dbReference type="HAMAP" id="MF_00074">
    <property type="entry name" value="16SrRNA_methyltr_G"/>
    <property type="match status" value="1"/>
</dbReference>
<protein>
    <recommendedName>
        <fullName evidence="6">Ribosomal RNA small subunit methyltransferase G</fullName>
        <ecNumber evidence="6">2.1.1.-</ecNumber>
    </recommendedName>
    <alternativeName>
        <fullName evidence="6">16S rRNA 7-methylguanosine methyltransferase</fullName>
        <shortName evidence="6">16S rRNA m7G methyltransferase</shortName>
    </alternativeName>
</protein>
<feature type="binding site" evidence="6">
    <location>
        <position position="101"/>
    </location>
    <ligand>
        <name>S-adenosyl-L-methionine</name>
        <dbReference type="ChEBI" id="CHEBI:59789"/>
    </ligand>
</feature>
<dbReference type="GO" id="GO:0005829">
    <property type="term" value="C:cytosol"/>
    <property type="evidence" value="ECO:0007669"/>
    <property type="project" value="TreeGrafter"/>
</dbReference>
<keyword evidence="5 6" id="KW-0949">S-adenosyl-L-methionine</keyword>
<keyword evidence="3 6" id="KW-0489">Methyltransferase</keyword>
<evidence type="ECO:0000256" key="4">
    <source>
        <dbReference type="ARBA" id="ARBA00022679"/>
    </source>
</evidence>
<evidence type="ECO:0000256" key="5">
    <source>
        <dbReference type="ARBA" id="ARBA00022691"/>
    </source>
</evidence>